<evidence type="ECO:0000256" key="5">
    <source>
        <dbReference type="ARBA" id="ARBA00050018"/>
    </source>
</evidence>
<dbReference type="PANTHER" id="PTHR13847">
    <property type="entry name" value="SARCOSINE DEHYDROGENASE-RELATED"/>
    <property type="match status" value="1"/>
</dbReference>
<organism evidence="7 8">
    <name type="scientific">Paenibacillus lacisoli</name>
    <dbReference type="NCBI Taxonomy" id="3064525"/>
    <lineage>
        <taxon>Bacteria</taxon>
        <taxon>Bacillati</taxon>
        <taxon>Bacillota</taxon>
        <taxon>Bacilli</taxon>
        <taxon>Bacillales</taxon>
        <taxon>Paenibacillaceae</taxon>
        <taxon>Paenibacillus</taxon>
    </lineage>
</organism>
<dbReference type="InterPro" id="IPR012727">
    <property type="entry name" value="Gly_oxidase_ThiO"/>
</dbReference>
<dbReference type="EC" id="1.4.3.19" evidence="5"/>
<evidence type="ECO:0000259" key="6">
    <source>
        <dbReference type="Pfam" id="PF01266"/>
    </source>
</evidence>
<dbReference type="Pfam" id="PF01266">
    <property type="entry name" value="DAO"/>
    <property type="match status" value="1"/>
</dbReference>
<dbReference type="RefSeq" id="WP_305022111.1">
    <property type="nucleotide sequence ID" value="NZ_JAUQTB010000001.1"/>
</dbReference>
<comment type="pathway">
    <text evidence="1">Cofactor biosynthesis; thiamine diphosphate biosynthesis.</text>
</comment>
<evidence type="ECO:0000256" key="1">
    <source>
        <dbReference type="ARBA" id="ARBA00004948"/>
    </source>
</evidence>
<accession>A0ABT9C8A4</accession>
<gene>
    <name evidence="7" type="primary">thiO</name>
    <name evidence="7" type="ORF">Q5741_00635</name>
</gene>
<dbReference type="SUPFAM" id="SSF51905">
    <property type="entry name" value="FAD/NAD(P)-binding domain"/>
    <property type="match status" value="1"/>
</dbReference>
<evidence type="ECO:0000256" key="3">
    <source>
        <dbReference type="ARBA" id="ARBA00023002"/>
    </source>
</evidence>
<evidence type="ECO:0000313" key="7">
    <source>
        <dbReference type="EMBL" id="MDO7904914.1"/>
    </source>
</evidence>
<evidence type="ECO:0000313" key="8">
    <source>
        <dbReference type="Proteomes" id="UP001240171"/>
    </source>
</evidence>
<comment type="catalytic activity">
    <reaction evidence="4">
        <text>glycine + O2 + H2O = glyoxylate + H2O2 + NH4(+)</text>
        <dbReference type="Rhea" id="RHEA:11532"/>
        <dbReference type="ChEBI" id="CHEBI:15377"/>
        <dbReference type="ChEBI" id="CHEBI:15379"/>
        <dbReference type="ChEBI" id="CHEBI:16240"/>
        <dbReference type="ChEBI" id="CHEBI:28938"/>
        <dbReference type="ChEBI" id="CHEBI:36655"/>
        <dbReference type="ChEBI" id="CHEBI:57305"/>
        <dbReference type="EC" id="1.4.3.19"/>
    </reaction>
</comment>
<comment type="caution">
    <text evidence="7">The sequence shown here is derived from an EMBL/GenBank/DDBJ whole genome shotgun (WGS) entry which is preliminary data.</text>
</comment>
<dbReference type="EMBL" id="JAUQTB010000001">
    <property type="protein sequence ID" value="MDO7904914.1"/>
    <property type="molecule type" value="Genomic_DNA"/>
</dbReference>
<dbReference type="Proteomes" id="UP001240171">
    <property type="component" value="Unassembled WGS sequence"/>
</dbReference>
<evidence type="ECO:0000256" key="2">
    <source>
        <dbReference type="ARBA" id="ARBA00022977"/>
    </source>
</evidence>
<dbReference type="Gene3D" id="3.30.9.10">
    <property type="entry name" value="D-Amino Acid Oxidase, subunit A, domain 2"/>
    <property type="match status" value="1"/>
</dbReference>
<protein>
    <recommendedName>
        <fullName evidence="5">glycine oxidase</fullName>
        <ecNumber evidence="5">1.4.3.19</ecNumber>
    </recommendedName>
</protein>
<dbReference type="InterPro" id="IPR036188">
    <property type="entry name" value="FAD/NAD-bd_sf"/>
</dbReference>
<evidence type="ECO:0000256" key="4">
    <source>
        <dbReference type="ARBA" id="ARBA00049872"/>
    </source>
</evidence>
<keyword evidence="2" id="KW-0784">Thiamine biosynthesis</keyword>
<keyword evidence="8" id="KW-1185">Reference proteome</keyword>
<sequence length="391" mass="42180">MEINSGRTYECIVIGAGVIGCSAAYHLAKSGRKVLLLEQSTTASGASGAAAGMLAPDHEHFANETLKRLALRSRELYPSLVRELEELTGTPIGLNCSGFVTPALNAESADKLREEAGLFLPDSLQNGTEWWDSVRLRKEIPYFRNDISGAIYRRNELQLLPRELTRALLKGAMHYGARIRQETVIKPVIVSGRLVGLETDQGLLACEQAVIASGMQSGELLRAAGIEASFEPVKGEIVAVRAAGIELRHTVYAHDLYLVPKPKRELWIGATSLPGENDTRVSVEGVRSLLNRAAAWFPGLEKAELVSAWAGVRPKTADGLPYIGPLSQVEGLFAAAGHYRNGILLAAVTGDIVSRWITGALEGKLACDLAPFSPDRVRNPSFAEQAGQYSV</sequence>
<dbReference type="SUPFAM" id="SSF54373">
    <property type="entry name" value="FAD-linked reductases, C-terminal domain"/>
    <property type="match status" value="1"/>
</dbReference>
<dbReference type="PROSITE" id="PS51257">
    <property type="entry name" value="PROKAR_LIPOPROTEIN"/>
    <property type="match status" value="1"/>
</dbReference>
<dbReference type="Gene3D" id="3.50.50.60">
    <property type="entry name" value="FAD/NAD(P)-binding domain"/>
    <property type="match status" value="1"/>
</dbReference>
<dbReference type="GO" id="GO:0043799">
    <property type="term" value="F:glycine oxidase activity"/>
    <property type="evidence" value="ECO:0007669"/>
    <property type="project" value="UniProtKB-EC"/>
</dbReference>
<feature type="domain" description="FAD dependent oxidoreductase" evidence="6">
    <location>
        <begin position="11"/>
        <end position="356"/>
    </location>
</feature>
<reference evidence="7 8" key="1">
    <citation type="submission" date="2023-07" db="EMBL/GenBank/DDBJ databases">
        <title>Paenibacillus sp. JX-17 nov. isolated from soil.</title>
        <authorList>
            <person name="Wan Y."/>
            <person name="Liu B."/>
        </authorList>
    </citation>
    <scope>NUCLEOTIDE SEQUENCE [LARGE SCALE GENOMIC DNA]</scope>
    <source>
        <strain evidence="7 8">JX-17</strain>
    </source>
</reference>
<name>A0ABT9C8A4_9BACL</name>
<dbReference type="NCBIfam" id="TIGR02352">
    <property type="entry name" value="thiamin_ThiO"/>
    <property type="match status" value="1"/>
</dbReference>
<keyword evidence="3 7" id="KW-0560">Oxidoreductase</keyword>
<proteinExistence type="predicted"/>
<dbReference type="InterPro" id="IPR006076">
    <property type="entry name" value="FAD-dep_OxRdtase"/>
</dbReference>
<dbReference type="PANTHER" id="PTHR13847:SF289">
    <property type="entry name" value="GLYCINE OXIDASE"/>
    <property type="match status" value="1"/>
</dbReference>